<proteinExistence type="predicted"/>
<organism evidence="1 2">
    <name type="scientific">Triparma columacea</name>
    <dbReference type="NCBI Taxonomy" id="722753"/>
    <lineage>
        <taxon>Eukaryota</taxon>
        <taxon>Sar</taxon>
        <taxon>Stramenopiles</taxon>
        <taxon>Ochrophyta</taxon>
        <taxon>Bolidophyceae</taxon>
        <taxon>Parmales</taxon>
        <taxon>Triparmaceae</taxon>
        <taxon>Triparma</taxon>
    </lineage>
</organism>
<dbReference type="Proteomes" id="UP001165065">
    <property type="component" value="Unassembled WGS sequence"/>
</dbReference>
<sequence>MLYPTTQPTTTTKKSIYNAIYQGVTSISPHDYLPHASISPEITPETPLSHSHDIEYLQQSSQHLLPVPTLPSSRLTIADCQAYHRDHVHHLSPCFQPPPETVSPSSSFIFTVPPTALQRRRLSSDSGTTICHTLIWGDNLVLEDFLERHRLCYELTVRSQSRMARRQISNQLTTALISCVEENFMEFDCSFTFTMIRDRIESFYGVPIILYPSISNPLPSTPPSGISTSLKQYEKLTSID</sequence>
<gene>
    <name evidence="1" type="ORF">TrCOL_g12360</name>
</gene>
<comment type="caution">
    <text evidence="1">The sequence shown here is derived from an EMBL/GenBank/DDBJ whole genome shotgun (WGS) entry which is preliminary data.</text>
</comment>
<name>A0A9W7GM64_9STRA</name>
<accession>A0A9W7GM64</accession>
<reference evidence="2" key="1">
    <citation type="journal article" date="2023" name="Commun. Biol.">
        <title>Genome analysis of Parmales, the sister group of diatoms, reveals the evolutionary specialization of diatoms from phago-mixotrophs to photoautotrophs.</title>
        <authorList>
            <person name="Ban H."/>
            <person name="Sato S."/>
            <person name="Yoshikawa S."/>
            <person name="Yamada K."/>
            <person name="Nakamura Y."/>
            <person name="Ichinomiya M."/>
            <person name="Sato N."/>
            <person name="Blanc-Mathieu R."/>
            <person name="Endo H."/>
            <person name="Kuwata A."/>
            <person name="Ogata H."/>
        </authorList>
    </citation>
    <scope>NUCLEOTIDE SEQUENCE [LARGE SCALE GENOMIC DNA]</scope>
</reference>
<dbReference type="EMBL" id="BRYA01000382">
    <property type="protein sequence ID" value="GMI48254.1"/>
    <property type="molecule type" value="Genomic_DNA"/>
</dbReference>
<evidence type="ECO:0000313" key="1">
    <source>
        <dbReference type="EMBL" id="GMI48254.1"/>
    </source>
</evidence>
<evidence type="ECO:0000313" key="2">
    <source>
        <dbReference type="Proteomes" id="UP001165065"/>
    </source>
</evidence>
<dbReference type="AlphaFoldDB" id="A0A9W7GM64"/>
<keyword evidence="2" id="KW-1185">Reference proteome</keyword>
<protein>
    <submittedName>
        <fullName evidence="1">Uncharacterized protein</fullName>
    </submittedName>
</protein>